<dbReference type="OrthoDB" id="8683264at2"/>
<feature type="compositionally biased region" description="Polar residues" evidence="2">
    <location>
        <begin position="52"/>
        <end position="65"/>
    </location>
</feature>
<dbReference type="InterPro" id="IPR042100">
    <property type="entry name" value="Bug_dom1"/>
</dbReference>
<accession>A0A556ATY0</accession>
<dbReference type="PANTHER" id="PTHR42928:SF5">
    <property type="entry name" value="BLR1237 PROTEIN"/>
    <property type="match status" value="1"/>
</dbReference>
<reference evidence="3 4" key="1">
    <citation type="submission" date="2019-07" db="EMBL/GenBank/DDBJ databases">
        <title>Qingshengfaniella alkalisoli gen. nov., sp. nov., isolated from saline soil.</title>
        <authorList>
            <person name="Xu L."/>
            <person name="Huang X.-X."/>
            <person name="Sun J.-Q."/>
        </authorList>
    </citation>
    <scope>NUCLEOTIDE SEQUENCE [LARGE SCALE GENOMIC DNA]</scope>
    <source>
        <strain evidence="3 4">DSM 27279</strain>
    </source>
</reference>
<organism evidence="3 4">
    <name type="scientific">Verticiella sediminum</name>
    <dbReference type="NCBI Taxonomy" id="1247510"/>
    <lineage>
        <taxon>Bacteria</taxon>
        <taxon>Pseudomonadati</taxon>
        <taxon>Pseudomonadota</taxon>
        <taxon>Betaproteobacteria</taxon>
        <taxon>Burkholderiales</taxon>
        <taxon>Alcaligenaceae</taxon>
        <taxon>Verticiella</taxon>
    </lineage>
</organism>
<keyword evidence="4" id="KW-1185">Reference proteome</keyword>
<dbReference type="Proteomes" id="UP000318405">
    <property type="component" value="Unassembled WGS sequence"/>
</dbReference>
<evidence type="ECO:0000256" key="2">
    <source>
        <dbReference type="SAM" id="MobiDB-lite"/>
    </source>
</evidence>
<feature type="region of interest" description="Disordered" evidence="2">
    <location>
        <begin position="48"/>
        <end position="77"/>
    </location>
</feature>
<name>A0A556ATY0_9BURK</name>
<feature type="compositionally biased region" description="Gly residues" evidence="2">
    <location>
        <begin position="66"/>
        <end position="75"/>
    </location>
</feature>
<dbReference type="SUPFAM" id="SSF53850">
    <property type="entry name" value="Periplasmic binding protein-like II"/>
    <property type="match status" value="1"/>
</dbReference>
<gene>
    <name evidence="3" type="ORF">FOZ76_09100</name>
</gene>
<comment type="similarity">
    <text evidence="1">Belongs to the UPF0065 (bug) family.</text>
</comment>
<dbReference type="Gene3D" id="3.40.190.150">
    <property type="entry name" value="Bordetella uptake gene, domain 1"/>
    <property type="match status" value="1"/>
</dbReference>
<dbReference type="Pfam" id="PF03401">
    <property type="entry name" value="TctC"/>
    <property type="match status" value="1"/>
</dbReference>
<evidence type="ECO:0000313" key="4">
    <source>
        <dbReference type="Proteomes" id="UP000318405"/>
    </source>
</evidence>
<dbReference type="InterPro" id="IPR005064">
    <property type="entry name" value="BUG"/>
</dbReference>
<protein>
    <submittedName>
        <fullName evidence="3">Tripartite tricarboxylate transporter substrate binding protein</fullName>
    </submittedName>
</protein>
<comment type="caution">
    <text evidence="3">The sequence shown here is derived from an EMBL/GenBank/DDBJ whole genome shotgun (WGS) entry which is preliminary data.</text>
</comment>
<dbReference type="AlphaFoldDB" id="A0A556ATY0"/>
<dbReference type="Gene3D" id="3.40.190.10">
    <property type="entry name" value="Periplasmic binding protein-like II"/>
    <property type="match status" value="1"/>
</dbReference>
<dbReference type="CDD" id="cd07012">
    <property type="entry name" value="PBP2_Bug_TTT"/>
    <property type="match status" value="1"/>
</dbReference>
<dbReference type="PANTHER" id="PTHR42928">
    <property type="entry name" value="TRICARBOXYLATE-BINDING PROTEIN"/>
    <property type="match status" value="1"/>
</dbReference>
<evidence type="ECO:0000313" key="3">
    <source>
        <dbReference type="EMBL" id="TSH96387.1"/>
    </source>
</evidence>
<sequence length="457" mass="47715">MLPSLLSSEYGLRHTVVSKAACKHAHALRLAACRGNWGGIRLQGAGEGKSARTAQRASGPQSGSGVTKGGLGNPEGWGATAQAIPRRFLRSPYESITGNGLSSRPGGWETARTTITTTETTMKKGLLPALRRGATWVGLLSAVLAITPTGAAAADSFPGGRPVTLVVPWPVGGVTDAASRILAKELGEQLGTAIVVENRSGANGRVGTDYAASARPDGYTLFVASAETHAINPHVYSSMTYEPVKAFAAVAPFALNPFSLVSRGDLKAESLQDIIALAKARPGELTFASWGVGSTSQIGMEMLKARDGLQLLHVPFQGEAPAVNALMAGQVDLMVLPAARAKALSADGKIKVYSTMTSERSFVMPDVPSLKDLGVDGIDVVNWFAIVVPAGTPDSVVQRLATAIDAIVESPAARTSFRALGVDVHPAMAPDELQRFIQSETERWGEVISNADISLDG</sequence>
<proteinExistence type="inferred from homology"/>
<dbReference type="EMBL" id="VLTJ01000016">
    <property type="protein sequence ID" value="TSH96387.1"/>
    <property type="molecule type" value="Genomic_DNA"/>
</dbReference>
<evidence type="ECO:0000256" key="1">
    <source>
        <dbReference type="ARBA" id="ARBA00006987"/>
    </source>
</evidence>